<dbReference type="OrthoDB" id="9815923at2"/>
<dbReference type="InterPro" id="IPR001173">
    <property type="entry name" value="Glyco_trans_2-like"/>
</dbReference>
<reference evidence="2 3" key="1">
    <citation type="submission" date="2018-09" db="EMBL/GenBank/DDBJ databases">
        <title>Complete genome sequence of Euzebya sp. DY32-46 isolated from seawater of Pacific Ocean.</title>
        <authorList>
            <person name="Xu L."/>
            <person name="Wu Y.-H."/>
            <person name="Xu X.-W."/>
        </authorList>
    </citation>
    <scope>NUCLEOTIDE SEQUENCE [LARGE SCALE GENOMIC DNA]</scope>
    <source>
        <strain evidence="2 3">DY32-46</strain>
    </source>
</reference>
<dbReference type="SUPFAM" id="SSF53448">
    <property type="entry name" value="Nucleotide-diphospho-sugar transferases"/>
    <property type="match status" value="1"/>
</dbReference>
<evidence type="ECO:0000259" key="1">
    <source>
        <dbReference type="Pfam" id="PF00535"/>
    </source>
</evidence>
<proteinExistence type="predicted"/>
<protein>
    <submittedName>
        <fullName evidence="2">Glycosyl transferase, group 2 family protein</fullName>
    </submittedName>
</protein>
<organism evidence="2 3">
    <name type="scientific">Euzebya pacifica</name>
    <dbReference type="NCBI Taxonomy" id="1608957"/>
    <lineage>
        <taxon>Bacteria</taxon>
        <taxon>Bacillati</taxon>
        <taxon>Actinomycetota</taxon>
        <taxon>Nitriliruptoria</taxon>
        <taxon>Euzebyales</taxon>
    </lineage>
</organism>
<dbReference type="GO" id="GO:0016740">
    <property type="term" value="F:transferase activity"/>
    <property type="evidence" value="ECO:0007669"/>
    <property type="project" value="UniProtKB-KW"/>
</dbReference>
<dbReference type="AlphaFoldDB" id="A0A346Y4D6"/>
<keyword evidence="2" id="KW-0808">Transferase</keyword>
<dbReference type="RefSeq" id="WP_114593531.1">
    <property type="nucleotide sequence ID" value="NZ_CP031165.1"/>
</dbReference>
<gene>
    <name evidence="2" type="ORF">DVS28_a4672</name>
</gene>
<dbReference type="SUPFAM" id="SSF48452">
    <property type="entry name" value="TPR-like"/>
    <property type="match status" value="1"/>
</dbReference>
<dbReference type="KEGG" id="euz:DVS28_a4672"/>
<dbReference type="EMBL" id="CP031165">
    <property type="protein sequence ID" value="AXV09333.1"/>
    <property type="molecule type" value="Genomic_DNA"/>
</dbReference>
<dbReference type="Proteomes" id="UP000264006">
    <property type="component" value="Chromosome"/>
</dbReference>
<dbReference type="InterPro" id="IPR011990">
    <property type="entry name" value="TPR-like_helical_dom_sf"/>
</dbReference>
<accession>A0A346Y4D6</accession>
<dbReference type="PANTHER" id="PTHR43630:SF2">
    <property type="entry name" value="GLYCOSYLTRANSFERASE"/>
    <property type="match status" value="1"/>
</dbReference>
<dbReference type="Gene3D" id="1.25.40.10">
    <property type="entry name" value="Tetratricopeptide repeat domain"/>
    <property type="match status" value="1"/>
</dbReference>
<keyword evidence="3" id="KW-1185">Reference proteome</keyword>
<dbReference type="Gene3D" id="3.90.550.10">
    <property type="entry name" value="Spore Coat Polysaccharide Biosynthesis Protein SpsA, Chain A"/>
    <property type="match status" value="1"/>
</dbReference>
<evidence type="ECO:0000313" key="3">
    <source>
        <dbReference type="Proteomes" id="UP000264006"/>
    </source>
</evidence>
<feature type="domain" description="Glycosyltransferase 2-like" evidence="1">
    <location>
        <begin position="13"/>
        <end position="145"/>
    </location>
</feature>
<dbReference type="Pfam" id="PF00535">
    <property type="entry name" value="Glycos_transf_2"/>
    <property type="match status" value="1"/>
</dbReference>
<dbReference type="InterPro" id="IPR029044">
    <property type="entry name" value="Nucleotide-diphossugar_trans"/>
</dbReference>
<sequence>MSRTSPPPAPLLSAAIIVRDEEAVIQRCLASLEGVVDEVVVLDTGSIDRTVELARATGARVVEGEWYDDFGRSRNEVLDHCTGRWAVVVDADEVLFVHDVAGLRRTLRRSRADALQVTVDSYRDEVGTVGMSHQSLRVLRRRRIRYEGRLHEEVRPNRSDATLQVERTSLATIGHWGYIQRIVDERGKTERNIRICEAAIADGAGLRGVVDLGRTLAAAGRMEEAMVRFEEARHADDGFVRRTALAHGAAALVALGRAEEALSWVDALQDASRFAGAVDVVRAEVLVALGRVDAFVAAYESALAAAAGNAGVVPHDDGVGAAAERVRADLGLALLDAGRTREGVAHLLEAAGEGAMRIWPQLVAAYHELGQLDRVVVLLDLVGDVDRCRLVLAELAAAPGPGVSELLEGLDEAYPGSAMTVAFAPLVSDQLHLEQAVKWSARARAAGLSAHCPLANRVSSETLDATDRLLSAAVLVELFDDDRGRHGVEAVAAVVDPALFAGLVELVGQLAPAALELLVLSAVTNPARGVAMARALGSHGERDAAREILAHGLTLGHVDPALREEAEALRAELAP</sequence>
<name>A0A346Y4D6_9ACTN</name>
<dbReference type="PANTHER" id="PTHR43630">
    <property type="entry name" value="POLY-BETA-1,6-N-ACETYL-D-GLUCOSAMINE SYNTHASE"/>
    <property type="match status" value="1"/>
</dbReference>
<evidence type="ECO:0000313" key="2">
    <source>
        <dbReference type="EMBL" id="AXV09333.1"/>
    </source>
</evidence>